<dbReference type="InterPro" id="IPR010982">
    <property type="entry name" value="Lambda_DNA-bd_dom_sf"/>
</dbReference>
<dbReference type="RefSeq" id="WP_185032848.1">
    <property type="nucleotide sequence ID" value="NZ_BNBN01000014.1"/>
</dbReference>
<dbReference type="PROSITE" id="PS50943">
    <property type="entry name" value="HTH_CROC1"/>
    <property type="match status" value="1"/>
</dbReference>
<dbReference type="Proteomes" id="UP000540423">
    <property type="component" value="Unassembled WGS sequence"/>
</dbReference>
<comment type="caution">
    <text evidence="2">The sequence shown here is derived from an EMBL/GenBank/DDBJ whole genome shotgun (WGS) entry which is preliminary data.</text>
</comment>
<feature type="domain" description="HTH cro/C1-type" evidence="1">
    <location>
        <begin position="17"/>
        <end position="70"/>
    </location>
</feature>
<dbReference type="SMART" id="SM00530">
    <property type="entry name" value="HTH_XRE"/>
    <property type="match status" value="1"/>
</dbReference>
<protein>
    <submittedName>
        <fullName evidence="2">Transcriptional regulator with XRE-family HTH domain</fullName>
    </submittedName>
</protein>
<reference evidence="2 3" key="1">
    <citation type="submission" date="2020-08" db="EMBL/GenBank/DDBJ databases">
        <title>Genomic Encyclopedia of Type Strains, Phase IV (KMG-IV): sequencing the most valuable type-strain genomes for metagenomic binning, comparative biology and taxonomic classification.</title>
        <authorList>
            <person name="Goeker M."/>
        </authorList>
    </citation>
    <scope>NUCLEOTIDE SEQUENCE [LARGE SCALE GENOMIC DNA]</scope>
    <source>
        <strain evidence="2 3">DSM 40141</strain>
    </source>
</reference>
<dbReference type="SUPFAM" id="SSF47413">
    <property type="entry name" value="lambda repressor-like DNA-binding domains"/>
    <property type="match status" value="1"/>
</dbReference>
<dbReference type="Pfam" id="PF19054">
    <property type="entry name" value="DUF5753"/>
    <property type="match status" value="1"/>
</dbReference>
<evidence type="ECO:0000313" key="3">
    <source>
        <dbReference type="Proteomes" id="UP000540423"/>
    </source>
</evidence>
<dbReference type="GO" id="GO:0003677">
    <property type="term" value="F:DNA binding"/>
    <property type="evidence" value="ECO:0007669"/>
    <property type="project" value="InterPro"/>
</dbReference>
<gene>
    <name evidence="2" type="ORF">HNQ79_003974</name>
</gene>
<dbReference type="InterPro" id="IPR043917">
    <property type="entry name" value="DUF5753"/>
</dbReference>
<evidence type="ECO:0000313" key="2">
    <source>
        <dbReference type="EMBL" id="MBB6437473.1"/>
    </source>
</evidence>
<proteinExistence type="predicted"/>
<sequence>MSGTQARKNGTPYGDELKARREQAGLTQAELAALAFMTHTHIAHIEAGRRIPSLSDARRLDDALQTGGVFVRFLPDAKRRKVAKHFEAARELESQASMIREFGLTLIPGLLQTEAYMRAVFRAYFPVKSKQKLEEAVTTRLERAHILEDPLSPHLTALLDEAALRRPHGGLVAMAEQLRHIVALGERDRVRVHVLPYGVGCHALIESNLRLMWFEDMPPVAYTDGLHSGNLIDEEAVVLQCQTSYDLALGDALSHEKSLALLREIAEEYEHEHRSTGMA</sequence>
<evidence type="ECO:0000259" key="1">
    <source>
        <dbReference type="PROSITE" id="PS50943"/>
    </source>
</evidence>
<dbReference type="Pfam" id="PF13560">
    <property type="entry name" value="HTH_31"/>
    <property type="match status" value="1"/>
</dbReference>
<keyword evidence="3" id="KW-1185">Reference proteome</keyword>
<dbReference type="EMBL" id="JACHEM010000010">
    <property type="protein sequence ID" value="MBB6437473.1"/>
    <property type="molecule type" value="Genomic_DNA"/>
</dbReference>
<accession>A0A7X0LQC7</accession>
<dbReference type="CDD" id="cd00093">
    <property type="entry name" value="HTH_XRE"/>
    <property type="match status" value="1"/>
</dbReference>
<organism evidence="2 3">
    <name type="scientific">Streptomyces candidus</name>
    <dbReference type="NCBI Taxonomy" id="67283"/>
    <lineage>
        <taxon>Bacteria</taxon>
        <taxon>Bacillati</taxon>
        <taxon>Actinomycetota</taxon>
        <taxon>Actinomycetes</taxon>
        <taxon>Kitasatosporales</taxon>
        <taxon>Streptomycetaceae</taxon>
        <taxon>Streptomyces</taxon>
    </lineage>
</organism>
<dbReference type="AlphaFoldDB" id="A0A7X0LQC7"/>
<name>A0A7X0LQC7_9ACTN</name>
<dbReference type="Gene3D" id="1.10.260.40">
    <property type="entry name" value="lambda repressor-like DNA-binding domains"/>
    <property type="match status" value="1"/>
</dbReference>
<dbReference type="InterPro" id="IPR001387">
    <property type="entry name" value="Cro/C1-type_HTH"/>
</dbReference>